<gene>
    <name evidence="2" type="ordered locus">PFLU_0871</name>
</gene>
<accession>C3K7G8</accession>
<sequence>MELRVAKTATRGRASTQAALSLVQLTDVFEDFTAGGRRLVMRLLVLGLTDQGTQLLAVRVRVVQHEFLQHPVIARDQAVTPTLQVMEAFVVLASGGIGLIKQSQNGVSVLIAHEFADKHDVPFTRDIRGVLGCVRKSPAHFVGQWQFCNQVFLERCKALAQVNQSMQLTFDLGFAFLPIEGVVVRINHGGSPQRNAAMITSRGPLVRPGRSMALTESRI</sequence>
<evidence type="ECO:0000313" key="1">
    <source>
        <dbReference type="EMBL" id="CAI2795178.1"/>
    </source>
</evidence>
<reference evidence="2" key="1">
    <citation type="journal article" date="2009" name="Genome Biol.">
        <title>Genomic and genetic analyses of diversity and plant interactions of Pseudomonas fluorescens.</title>
        <authorList>
            <person name="Silby M.W."/>
            <person name="Cerdeno-Tarraga A.M."/>
            <person name="Vernikos G.S."/>
            <person name="Giddens S.R."/>
            <person name="Jackson R.W."/>
            <person name="Preston G.M."/>
            <person name="Zhang X.X."/>
            <person name="Moon C.D."/>
            <person name="Gehrig S.M."/>
            <person name="Godfrey S.A."/>
            <person name="Knight C.G."/>
            <person name="Malone J.G."/>
            <person name="Robinson Z."/>
            <person name="Spiers A.J."/>
            <person name="Harris S."/>
            <person name="Challis G.L."/>
            <person name="Yaxley A.M."/>
            <person name="Harris D."/>
            <person name="Seeger K."/>
            <person name="Murphy L."/>
            <person name="Rutter S."/>
            <person name="Squares R."/>
            <person name="Quail M.A."/>
            <person name="Saunders E."/>
            <person name="Mavromatis K."/>
            <person name="Brettin T.S."/>
            <person name="Bentley S.D."/>
            <person name="Hothersall J."/>
            <person name="Stephens E."/>
            <person name="Thomas C.M."/>
            <person name="Parkhill J."/>
            <person name="Levy S.B."/>
            <person name="Rainey P.B."/>
            <person name="Thomson N.R."/>
        </authorList>
    </citation>
    <scope>NUCLEOTIDE SEQUENCE [LARGE SCALE GENOMIC DNA]</scope>
    <source>
        <strain evidence="2">SBW25</strain>
    </source>
</reference>
<protein>
    <submittedName>
        <fullName evidence="2">Uncharacterized protein</fullName>
    </submittedName>
</protein>
<name>C3K7G8_PSEFS</name>
<dbReference type="EMBL" id="AM181176">
    <property type="protein sequence ID" value="CAY47138.1"/>
    <property type="molecule type" value="Genomic_DNA"/>
</dbReference>
<dbReference type="Proteomes" id="UP001152918">
    <property type="component" value="Chromosome"/>
</dbReference>
<dbReference type="EMBL" id="OV986001">
    <property type="protein sequence ID" value="CAI2795178.1"/>
    <property type="molecule type" value="Genomic_DNA"/>
</dbReference>
<evidence type="ECO:0000313" key="2">
    <source>
        <dbReference type="EMBL" id="CAY47138.1"/>
    </source>
</evidence>
<dbReference type="HOGENOM" id="CLU_1260546_0_0_6"/>
<dbReference type="KEGG" id="pfs:PFLU_0871"/>
<reference evidence="1" key="2">
    <citation type="submission" date="2023-10" db="EMBL/GenBank/DDBJ databases">
        <authorList>
            <person name="Fortmann-Grote C."/>
        </authorList>
    </citation>
    <scope>NUCLEOTIDE SEQUENCE</scope>
    <source>
        <strain evidence="1">SBW25</strain>
    </source>
</reference>
<dbReference type="AlphaFoldDB" id="C3K7G8"/>
<organism evidence="2">
    <name type="scientific">Pseudomonas fluorescens (strain SBW25)</name>
    <dbReference type="NCBI Taxonomy" id="216595"/>
    <lineage>
        <taxon>Bacteria</taxon>
        <taxon>Pseudomonadati</taxon>
        <taxon>Pseudomonadota</taxon>
        <taxon>Gammaproteobacteria</taxon>
        <taxon>Pseudomonadales</taxon>
        <taxon>Pseudomonadaceae</taxon>
        <taxon>Pseudomonas</taxon>
    </lineage>
</organism>
<proteinExistence type="predicted"/>